<protein>
    <submittedName>
        <fullName evidence="1">Uncharacterized protein</fullName>
    </submittedName>
</protein>
<dbReference type="AlphaFoldDB" id="A0A212LQI9"/>
<organism evidence="1">
    <name type="scientific">uncultured Pleomorphomonas sp</name>
    <dbReference type="NCBI Taxonomy" id="442121"/>
    <lineage>
        <taxon>Bacteria</taxon>
        <taxon>Pseudomonadati</taxon>
        <taxon>Pseudomonadota</taxon>
        <taxon>Alphaproteobacteria</taxon>
        <taxon>Hyphomicrobiales</taxon>
        <taxon>Pleomorphomonadaceae</taxon>
        <taxon>Pleomorphomonas</taxon>
        <taxon>environmental samples</taxon>
    </lineage>
</organism>
<proteinExistence type="predicted"/>
<reference evidence="1" key="1">
    <citation type="submission" date="2016-08" db="EMBL/GenBank/DDBJ databases">
        <authorList>
            <person name="Seilhamer J.J."/>
        </authorList>
    </citation>
    <scope>NUCLEOTIDE SEQUENCE</scope>
    <source>
        <strain evidence="1">86</strain>
    </source>
</reference>
<accession>A0A212LQI9</accession>
<dbReference type="EMBL" id="FMJD01000013">
    <property type="protein sequence ID" value="SCM79710.1"/>
    <property type="molecule type" value="Genomic_DNA"/>
</dbReference>
<name>A0A212LQI9_9HYPH</name>
<gene>
    <name evidence="1" type="ORF">KL86PLE_90599</name>
</gene>
<evidence type="ECO:0000313" key="1">
    <source>
        <dbReference type="EMBL" id="SCM79710.1"/>
    </source>
</evidence>
<sequence>MVVVPLMYDRVIEGSARIIERLPACLIGWNPEARLDQMRVNGGNHGHRTCRACRRG</sequence>